<organism evidence="1 2">
    <name type="scientific">Comamonas guangdongensis</name>
    <dbReference type="NCBI Taxonomy" id="510515"/>
    <lineage>
        <taxon>Bacteria</taxon>
        <taxon>Pseudomonadati</taxon>
        <taxon>Pseudomonadota</taxon>
        <taxon>Betaproteobacteria</taxon>
        <taxon>Burkholderiales</taxon>
        <taxon>Comamonadaceae</taxon>
        <taxon>Comamonas</taxon>
    </lineage>
</organism>
<gene>
    <name evidence="1" type="ORF">AB6724_16030</name>
</gene>
<sequence>MRLGNHRTKNLSLGAMLLHEIIRAPREIGAILPSSARLGDVMASLIDDGEQGLVVELGAGTGVITESLLRSGIAPSRLIVIEKSEPFACYLSERFPDICVVHADAGDFPAVLGQTAVKAVVSCLPLRSLPGSAVAKITATWVRSLASDGRIIQFTYAPFGASAWQDAGLKRIGCETVWANFPPARVEVFSSP</sequence>
<proteinExistence type="predicted"/>
<keyword evidence="2" id="KW-1185">Reference proteome</keyword>
<dbReference type="CDD" id="cd02440">
    <property type="entry name" value="AdoMet_MTases"/>
    <property type="match status" value="1"/>
</dbReference>
<dbReference type="SUPFAM" id="SSF53335">
    <property type="entry name" value="S-adenosyl-L-methionine-dependent methyltransferases"/>
    <property type="match status" value="1"/>
</dbReference>
<dbReference type="GO" id="GO:0008168">
    <property type="term" value="F:methyltransferase activity"/>
    <property type="evidence" value="ECO:0007669"/>
    <property type="project" value="UniProtKB-KW"/>
</dbReference>
<dbReference type="Gene3D" id="3.40.50.150">
    <property type="entry name" value="Vaccinia Virus protein VP39"/>
    <property type="match status" value="1"/>
</dbReference>
<dbReference type="RefSeq" id="WP_369339528.1">
    <property type="nucleotide sequence ID" value="NZ_JBFYGN010000020.1"/>
</dbReference>
<keyword evidence="1" id="KW-0808">Transferase</keyword>
<dbReference type="Proteomes" id="UP001561046">
    <property type="component" value="Unassembled WGS sequence"/>
</dbReference>
<dbReference type="EMBL" id="JBFYGN010000020">
    <property type="protein sequence ID" value="MEX8194343.1"/>
    <property type="molecule type" value="Genomic_DNA"/>
</dbReference>
<evidence type="ECO:0000313" key="2">
    <source>
        <dbReference type="Proteomes" id="UP001561046"/>
    </source>
</evidence>
<evidence type="ECO:0000313" key="1">
    <source>
        <dbReference type="EMBL" id="MEX8194343.1"/>
    </source>
</evidence>
<dbReference type="GO" id="GO:0032259">
    <property type="term" value="P:methylation"/>
    <property type="evidence" value="ECO:0007669"/>
    <property type="project" value="UniProtKB-KW"/>
</dbReference>
<accession>A0ABV3ZXZ3</accession>
<dbReference type="InterPro" id="IPR029063">
    <property type="entry name" value="SAM-dependent_MTases_sf"/>
</dbReference>
<protein>
    <submittedName>
        <fullName evidence="1">Class I SAM-dependent methyltransferase</fullName>
    </submittedName>
</protein>
<reference evidence="1 2" key="1">
    <citation type="journal article" date="2013" name="Int. J. Syst. Evol. Microbiol.">
        <title>Comamonas guangdongensis sp. nov., isolated from subterranean forest sediment, and emended description of the genus Comamonas.</title>
        <authorList>
            <person name="Zhang J."/>
            <person name="Wang Y."/>
            <person name="Zhou S."/>
            <person name="Wu C."/>
            <person name="He J."/>
            <person name="Li F."/>
        </authorList>
    </citation>
    <scope>NUCLEOTIDE SEQUENCE [LARGE SCALE GENOMIC DNA]</scope>
    <source>
        <strain evidence="1 2">CCTCC AB2011133</strain>
    </source>
</reference>
<name>A0ABV3ZXZ3_9BURK</name>
<comment type="caution">
    <text evidence="1">The sequence shown here is derived from an EMBL/GenBank/DDBJ whole genome shotgun (WGS) entry which is preliminary data.</text>
</comment>
<keyword evidence="1" id="KW-0489">Methyltransferase</keyword>